<keyword evidence="3" id="KW-0508">mRNA splicing</keyword>
<feature type="domain" description="SKI-interacting protein SKIP SNW" evidence="6">
    <location>
        <begin position="185"/>
        <end position="338"/>
    </location>
</feature>
<accession>A0A238FJ64</accession>
<evidence type="ECO:0000256" key="4">
    <source>
        <dbReference type="SAM" id="Coils"/>
    </source>
</evidence>
<evidence type="ECO:0000256" key="2">
    <source>
        <dbReference type="ARBA" id="ARBA00022160"/>
    </source>
</evidence>
<evidence type="ECO:0000256" key="5">
    <source>
        <dbReference type="SAM" id="MobiDB-lite"/>
    </source>
</evidence>
<comment type="subcellular location">
    <subcellularLocation>
        <location evidence="3">Nucleus</location>
    </subcellularLocation>
</comment>
<feature type="region of interest" description="Disordered" evidence="5">
    <location>
        <begin position="209"/>
        <end position="243"/>
    </location>
</feature>
<evidence type="ECO:0000313" key="8">
    <source>
        <dbReference type="Proteomes" id="UP000198372"/>
    </source>
</evidence>
<dbReference type="AlphaFoldDB" id="A0A238FJ64"/>
<feature type="region of interest" description="Disordered" evidence="5">
    <location>
        <begin position="363"/>
        <end position="443"/>
    </location>
</feature>
<proteinExistence type="inferred from homology"/>
<keyword evidence="3" id="KW-0747">Spliceosome</keyword>
<evidence type="ECO:0000256" key="1">
    <source>
        <dbReference type="ARBA" id="ARBA00010197"/>
    </source>
</evidence>
<dbReference type="PANTHER" id="PTHR12096">
    <property type="entry name" value="NUCLEAR PROTEIN SKIP-RELATED"/>
    <property type="match status" value="1"/>
</dbReference>
<comment type="similarity">
    <text evidence="1 3">Belongs to the SNW family.</text>
</comment>
<evidence type="ECO:0000313" key="7">
    <source>
        <dbReference type="EMBL" id="SCV73822.1"/>
    </source>
</evidence>
<feature type="region of interest" description="Disordered" evidence="5">
    <location>
        <begin position="1"/>
        <end position="40"/>
    </location>
</feature>
<keyword evidence="8" id="KW-1185">Reference proteome</keyword>
<comment type="function">
    <text evidence="3">Involved in pre-mRNA splicing.</text>
</comment>
<dbReference type="OrthoDB" id="666364at2759"/>
<dbReference type="InterPro" id="IPR004015">
    <property type="entry name" value="SKI-int_prot_SKIP_SNW-dom"/>
</dbReference>
<feature type="compositionally biased region" description="Basic and acidic residues" evidence="5">
    <location>
        <begin position="386"/>
        <end position="395"/>
    </location>
</feature>
<name>A0A238FJ64_9BASI</name>
<evidence type="ECO:0000256" key="3">
    <source>
        <dbReference type="RuleBase" id="RU367140"/>
    </source>
</evidence>
<feature type="compositionally biased region" description="Pro residues" evidence="5">
    <location>
        <begin position="223"/>
        <end position="234"/>
    </location>
</feature>
<dbReference type="EMBL" id="FMSP01000019">
    <property type="protein sequence ID" value="SCV73822.1"/>
    <property type="molecule type" value="Genomic_DNA"/>
</dbReference>
<feature type="compositionally biased region" description="Acidic residues" evidence="5">
    <location>
        <begin position="396"/>
        <end position="408"/>
    </location>
</feature>
<sequence length="634" mass="69621">MATLLSSLPAPRHLVNADDNDEDDVVKGPATRGSSSSSALTTTARVIPAYGQRTGWRPTQMTDFGDGGSYPECHVAQFPLELGRKSKSNSGNTLALQVDADGNVRYDAIAQQGHRDGRLVQSSFKDLIPMAHRTDIKDRDMERPSEEEVQATAYRTKAALEKLVQGKIKAAQPKNVPNSQGEVSFMRYTPQQGDGTQQRIIKMSEVVEDPLKPPRFKGKKIPRGPPSPPPPVLRSPPRKVTAQDQKDWMIPPCVSNWKNNKGFTIPLDKRLAADGRGLQDVLINDRFAQFSEALYVADRHAREEVRQRSLMQQKIAQKEKEAKEEHLRMLAQRAREERSGIVSSHAPARVIAGAEGGSMPSALAGYGSDLDSDADSSARSLPPRRAAVEEHRDEDSASEVESDENETEEDRRAAQEREQIRRERKKEREREMRMSNMGTEQRAKVLARATGRDISEKIALGLAKPTLSKEAMLDSRLFNQEQLNTSFGDDDSYNIYDKPLFSGSSAAAAIYRPRGANIDDDGNDVSLEDGISKSMQNDRFGLGVAGRGFQGSDLAEVREGSVLSGEWPEDGVGPGPVAFEKDTADPFGVDAFLETAKAGNPKRGLDVKDDAAHAALMELPFSGFGHLGPLSFYL</sequence>
<dbReference type="InterPro" id="IPR017862">
    <property type="entry name" value="SKI-int_prot_SKIP"/>
</dbReference>
<dbReference type="GO" id="GO:0000398">
    <property type="term" value="P:mRNA splicing, via spliceosome"/>
    <property type="evidence" value="ECO:0007669"/>
    <property type="project" value="InterPro"/>
</dbReference>
<dbReference type="Proteomes" id="UP000198372">
    <property type="component" value="Unassembled WGS sequence"/>
</dbReference>
<evidence type="ECO:0000259" key="6">
    <source>
        <dbReference type="Pfam" id="PF02731"/>
    </source>
</evidence>
<dbReference type="STRING" id="269621.A0A238FJ64"/>
<organism evidence="7 8">
    <name type="scientific">Microbotryum intermedium</name>
    <dbReference type="NCBI Taxonomy" id="269621"/>
    <lineage>
        <taxon>Eukaryota</taxon>
        <taxon>Fungi</taxon>
        <taxon>Dikarya</taxon>
        <taxon>Basidiomycota</taxon>
        <taxon>Pucciniomycotina</taxon>
        <taxon>Microbotryomycetes</taxon>
        <taxon>Microbotryales</taxon>
        <taxon>Microbotryaceae</taxon>
        <taxon>Microbotryum</taxon>
    </lineage>
</organism>
<feature type="coiled-coil region" evidence="4">
    <location>
        <begin position="301"/>
        <end position="337"/>
    </location>
</feature>
<comment type="subunit">
    <text evidence="3">Associated with the spliceosome.</text>
</comment>
<reference evidence="8" key="1">
    <citation type="submission" date="2016-09" db="EMBL/GenBank/DDBJ databases">
        <authorList>
            <person name="Jeantristanb JTB J.-T."/>
            <person name="Ricardo R."/>
        </authorList>
    </citation>
    <scope>NUCLEOTIDE SEQUENCE [LARGE SCALE GENOMIC DNA]</scope>
</reference>
<dbReference type="Pfam" id="PF02731">
    <property type="entry name" value="SKIP_SNW"/>
    <property type="match status" value="1"/>
</dbReference>
<keyword evidence="4" id="KW-0175">Coiled coil</keyword>
<keyword evidence="3" id="KW-0507">mRNA processing</keyword>
<keyword evidence="3" id="KW-0539">Nucleus</keyword>
<feature type="compositionally biased region" description="Basic and acidic residues" evidence="5">
    <location>
        <begin position="409"/>
        <end position="433"/>
    </location>
</feature>
<dbReference type="GO" id="GO:0005681">
    <property type="term" value="C:spliceosomal complex"/>
    <property type="evidence" value="ECO:0007669"/>
    <property type="project" value="UniProtKB-UniRule"/>
</dbReference>
<gene>
    <name evidence="7" type="ORF">BQ2448_6252</name>
</gene>
<protein>
    <recommendedName>
        <fullName evidence="2 3">Pre-mRNA-processing protein 45</fullName>
    </recommendedName>
</protein>